<evidence type="ECO:0000313" key="3">
    <source>
        <dbReference type="EMBL" id="ORZ31281.1"/>
    </source>
</evidence>
<name>A0A1Y2HBG7_9FUNG</name>
<protein>
    <submittedName>
        <fullName evidence="3">Uncharacterized protein</fullName>
    </submittedName>
</protein>
<keyword evidence="2" id="KW-0812">Transmembrane</keyword>
<comment type="caution">
    <text evidence="3">The sequence shown here is derived from an EMBL/GenBank/DDBJ whole genome shotgun (WGS) entry which is preliminary data.</text>
</comment>
<reference evidence="3 4" key="1">
    <citation type="submission" date="2016-07" db="EMBL/GenBank/DDBJ databases">
        <title>Pervasive Adenine N6-methylation of Active Genes in Fungi.</title>
        <authorList>
            <consortium name="DOE Joint Genome Institute"/>
            <person name="Mondo S.J."/>
            <person name="Dannebaum R.O."/>
            <person name="Kuo R.C."/>
            <person name="Labutti K."/>
            <person name="Haridas S."/>
            <person name="Kuo A."/>
            <person name="Salamov A."/>
            <person name="Ahrendt S.R."/>
            <person name="Lipzen A."/>
            <person name="Sullivan W."/>
            <person name="Andreopoulos W.B."/>
            <person name="Clum A."/>
            <person name="Lindquist E."/>
            <person name="Daum C."/>
            <person name="Ramamoorthy G.K."/>
            <person name="Gryganskyi A."/>
            <person name="Culley D."/>
            <person name="Magnuson J.K."/>
            <person name="James T.Y."/>
            <person name="O'Malley M.A."/>
            <person name="Stajich J.E."/>
            <person name="Spatafora J.W."/>
            <person name="Visel A."/>
            <person name="Grigoriev I.V."/>
        </authorList>
    </citation>
    <scope>NUCLEOTIDE SEQUENCE [LARGE SCALE GENOMIC DNA]</scope>
    <source>
        <strain evidence="3 4">PL171</strain>
    </source>
</reference>
<sequence length="410" mass="43905">MEDIKNKTLCTGPKEYEEAANKYVQRLKTHPFRSTSSGSCINGAEAERDLNKCGFYTEFAACQFKDGCPDIDSDLAKRCPKVLADFRAAYSIAEKEQEAANGSTSSNKGLIAGVVIGIVAFAIVIGLCMLKRTRVKSSNLKETLGRMTFGRTFGRQQSQSNVNSQPPPQIHFANSTSAAATPTMMQQPQHYQQQQDAAHLIPQEQPPAHKQPSPMASPHFSPRVSSSPAPATPMAGAPLAAGAAAAGIVYVDEYGRPVSPIMSPTSGPMVTPIATQPAYLGTGQQYQQQHANHQSAHDHSNSVLTPAASTAALVAPTASDAADAQQMLTTTTSTQVDTHTHTTHQSQVHHQVHEETYVTTTTAVEEFVVYIDENGNPCDEQGNPLPETMPEVMAMRAAQRGEAGVSMGTR</sequence>
<dbReference type="AlphaFoldDB" id="A0A1Y2HBG7"/>
<evidence type="ECO:0000256" key="1">
    <source>
        <dbReference type="SAM" id="MobiDB-lite"/>
    </source>
</evidence>
<gene>
    <name evidence="3" type="ORF">BCR44DRAFT_64144</name>
</gene>
<feature type="region of interest" description="Disordered" evidence="1">
    <location>
        <begin position="204"/>
        <end position="232"/>
    </location>
</feature>
<evidence type="ECO:0000256" key="2">
    <source>
        <dbReference type="SAM" id="Phobius"/>
    </source>
</evidence>
<dbReference type="EMBL" id="MCFL01000062">
    <property type="protein sequence ID" value="ORZ31281.1"/>
    <property type="molecule type" value="Genomic_DNA"/>
</dbReference>
<keyword evidence="2" id="KW-1133">Transmembrane helix</keyword>
<keyword evidence="2" id="KW-0472">Membrane</keyword>
<dbReference type="Proteomes" id="UP000193411">
    <property type="component" value="Unassembled WGS sequence"/>
</dbReference>
<accession>A0A1Y2HBG7</accession>
<evidence type="ECO:0000313" key="4">
    <source>
        <dbReference type="Proteomes" id="UP000193411"/>
    </source>
</evidence>
<proteinExistence type="predicted"/>
<feature type="transmembrane region" description="Helical" evidence="2">
    <location>
        <begin position="110"/>
        <end position="130"/>
    </location>
</feature>
<keyword evidence="4" id="KW-1185">Reference proteome</keyword>
<dbReference type="CDD" id="cd21699">
    <property type="entry name" value="JMTM_APP_like"/>
    <property type="match status" value="1"/>
</dbReference>
<organism evidence="3 4">
    <name type="scientific">Catenaria anguillulae PL171</name>
    <dbReference type="NCBI Taxonomy" id="765915"/>
    <lineage>
        <taxon>Eukaryota</taxon>
        <taxon>Fungi</taxon>
        <taxon>Fungi incertae sedis</taxon>
        <taxon>Blastocladiomycota</taxon>
        <taxon>Blastocladiomycetes</taxon>
        <taxon>Blastocladiales</taxon>
        <taxon>Catenariaceae</taxon>
        <taxon>Catenaria</taxon>
    </lineage>
</organism>